<name>A0A833J281_9HYPH</name>
<evidence type="ECO:0000313" key="1">
    <source>
        <dbReference type="EMBL" id="KAB7782297.1"/>
    </source>
</evidence>
<reference evidence="1 2" key="1">
    <citation type="submission" date="2019-10" db="EMBL/GenBank/DDBJ databases">
        <title>Draft Genome Sequence of the Caffeine Degrading Methylotroph Methylorubrum populi PINKEL.</title>
        <authorList>
            <person name="Dawson S.C."/>
            <person name="Zhang X."/>
            <person name="Wright M.E."/>
            <person name="Sharma G."/>
            <person name="Langner J.T."/>
            <person name="Ditty J.L."/>
            <person name="Subuyuj G.A."/>
        </authorList>
    </citation>
    <scope>NUCLEOTIDE SEQUENCE [LARGE SCALE GENOMIC DNA]</scope>
    <source>
        <strain evidence="1 2">Pinkel</strain>
    </source>
</reference>
<dbReference type="Proteomes" id="UP000469949">
    <property type="component" value="Unassembled WGS sequence"/>
</dbReference>
<comment type="caution">
    <text evidence="1">The sequence shown here is derived from an EMBL/GenBank/DDBJ whole genome shotgun (WGS) entry which is preliminary data.</text>
</comment>
<dbReference type="AlphaFoldDB" id="A0A833J281"/>
<protein>
    <submittedName>
        <fullName evidence="1">Uncharacterized protein</fullName>
    </submittedName>
</protein>
<dbReference type="RefSeq" id="WP_152278765.1">
    <property type="nucleotide sequence ID" value="NZ_WEKV01000020.1"/>
</dbReference>
<gene>
    <name evidence="1" type="ORF">F8B43_5052</name>
</gene>
<accession>A0A833J281</accession>
<proteinExistence type="predicted"/>
<dbReference type="EMBL" id="WEKV01000020">
    <property type="protein sequence ID" value="KAB7782297.1"/>
    <property type="molecule type" value="Genomic_DNA"/>
</dbReference>
<organism evidence="1 2">
    <name type="scientific">Methylorubrum populi</name>
    <dbReference type="NCBI Taxonomy" id="223967"/>
    <lineage>
        <taxon>Bacteria</taxon>
        <taxon>Pseudomonadati</taxon>
        <taxon>Pseudomonadota</taxon>
        <taxon>Alphaproteobacteria</taxon>
        <taxon>Hyphomicrobiales</taxon>
        <taxon>Methylobacteriaceae</taxon>
        <taxon>Methylorubrum</taxon>
    </lineage>
</organism>
<sequence length="203" mass="22600">MPDLSRSQFCDLTRLSPDTLKSLSRREQLPFSIDQKASGRGYTLFEAFLTIVAQEFSEGHGVNITRAAEIAGALPEVLAPQWDRIIETGSILADGTGEKVEEVMCGRYDVAGIHPPRPLVGTDEEIARELAASDQPPIRSVRSSASRSLALLLIRANKLNIEIPDEFWKPPFNYRQRPDGRELSRASMQKLIEQGAHLEETED</sequence>
<evidence type="ECO:0000313" key="2">
    <source>
        <dbReference type="Proteomes" id="UP000469949"/>
    </source>
</evidence>